<dbReference type="GO" id="GO:0003676">
    <property type="term" value="F:nucleic acid binding"/>
    <property type="evidence" value="ECO:0007669"/>
    <property type="project" value="InterPro"/>
</dbReference>
<accession>A0A1W4X2B9</accession>
<dbReference type="SMART" id="SM00343">
    <property type="entry name" value="ZnF_C2HC"/>
    <property type="match status" value="4"/>
</dbReference>
<feature type="compositionally biased region" description="Basic residues" evidence="6">
    <location>
        <begin position="217"/>
        <end position="226"/>
    </location>
</feature>
<keyword evidence="1" id="KW-0479">Metal-binding</keyword>
<dbReference type="SUPFAM" id="SSF57756">
    <property type="entry name" value="Retrovirus zinc finger-like domains"/>
    <property type="match status" value="2"/>
</dbReference>
<evidence type="ECO:0000256" key="5">
    <source>
        <dbReference type="PROSITE-ProRule" id="PRU00047"/>
    </source>
</evidence>
<feature type="region of interest" description="Disordered" evidence="6">
    <location>
        <begin position="50"/>
        <end position="76"/>
    </location>
</feature>
<evidence type="ECO:0000313" key="8">
    <source>
        <dbReference type="Proteomes" id="UP000192223"/>
    </source>
</evidence>
<evidence type="ECO:0000256" key="6">
    <source>
        <dbReference type="SAM" id="MobiDB-lite"/>
    </source>
</evidence>
<dbReference type="STRING" id="224129.A0A1W4X2B9"/>
<dbReference type="FunFam" id="4.10.60.10:FF:000091">
    <property type="entry name" value="Zinc finger CCHC-type-containing 9"/>
    <property type="match status" value="1"/>
</dbReference>
<feature type="region of interest" description="Disordered" evidence="6">
    <location>
        <begin position="1"/>
        <end position="21"/>
    </location>
</feature>
<dbReference type="PANTHER" id="PTHR46242">
    <property type="entry name" value="ZINC FINGER CCHC DOMAIN-CONTAINING PROTEIN 9 ZCCHC9"/>
    <property type="match status" value="1"/>
</dbReference>
<dbReference type="RefSeq" id="XP_018330234.2">
    <property type="nucleotide sequence ID" value="XM_018474732.2"/>
</dbReference>
<dbReference type="Pfam" id="PF00098">
    <property type="entry name" value="zf-CCHC"/>
    <property type="match status" value="2"/>
</dbReference>
<proteinExistence type="predicted"/>
<dbReference type="AlphaFoldDB" id="A0A1W4X2B9"/>
<feature type="region of interest" description="Disordered" evidence="6">
    <location>
        <begin position="126"/>
        <end position="186"/>
    </location>
</feature>
<dbReference type="GO" id="GO:0005730">
    <property type="term" value="C:nucleolus"/>
    <property type="evidence" value="ECO:0007669"/>
    <property type="project" value="TreeGrafter"/>
</dbReference>
<evidence type="ECO:0000256" key="2">
    <source>
        <dbReference type="ARBA" id="ARBA00022737"/>
    </source>
</evidence>
<keyword evidence="2" id="KW-0677">Repeat</keyword>
<dbReference type="Gene3D" id="4.10.60.10">
    <property type="entry name" value="Zinc finger, CCHC-type"/>
    <property type="match status" value="2"/>
</dbReference>
<evidence type="ECO:0000256" key="3">
    <source>
        <dbReference type="ARBA" id="ARBA00022771"/>
    </source>
</evidence>
<dbReference type="Proteomes" id="UP000192223">
    <property type="component" value="Unplaced"/>
</dbReference>
<name>A0A1W4X2B9_AGRPL</name>
<feature type="domain" description="CCHC-type" evidence="7">
    <location>
        <begin position="337"/>
        <end position="352"/>
    </location>
</feature>
<keyword evidence="8" id="KW-1185">Reference proteome</keyword>
<dbReference type="InterPro" id="IPR036875">
    <property type="entry name" value="Znf_CCHC_sf"/>
</dbReference>
<dbReference type="GeneID" id="108740421"/>
<feature type="region of interest" description="Disordered" evidence="6">
    <location>
        <begin position="209"/>
        <end position="265"/>
    </location>
</feature>
<reference evidence="9" key="1">
    <citation type="submission" date="2025-08" db="UniProtKB">
        <authorList>
            <consortium name="RefSeq"/>
        </authorList>
    </citation>
    <scope>IDENTIFICATION</scope>
    <source>
        <tissue evidence="9">Entire body</tissue>
    </source>
</reference>
<evidence type="ECO:0000256" key="4">
    <source>
        <dbReference type="ARBA" id="ARBA00022833"/>
    </source>
</evidence>
<protein>
    <submittedName>
        <fullName evidence="9">Uncharacterized protein LOC108740421</fullName>
    </submittedName>
</protein>
<evidence type="ECO:0000313" key="9">
    <source>
        <dbReference type="RefSeq" id="XP_018330234.2"/>
    </source>
</evidence>
<feature type="compositionally biased region" description="Basic and acidic residues" evidence="6">
    <location>
        <begin position="242"/>
        <end position="261"/>
    </location>
</feature>
<dbReference type="GO" id="GO:0008270">
    <property type="term" value="F:zinc ion binding"/>
    <property type="evidence" value="ECO:0007669"/>
    <property type="project" value="UniProtKB-KW"/>
</dbReference>
<keyword evidence="3 5" id="KW-0863">Zinc-finger</keyword>
<organism evidence="8 9">
    <name type="scientific">Agrilus planipennis</name>
    <name type="common">Emerald ash borer</name>
    <name type="synonym">Agrilus marcopoli</name>
    <dbReference type="NCBI Taxonomy" id="224129"/>
    <lineage>
        <taxon>Eukaryota</taxon>
        <taxon>Metazoa</taxon>
        <taxon>Ecdysozoa</taxon>
        <taxon>Arthropoda</taxon>
        <taxon>Hexapoda</taxon>
        <taxon>Insecta</taxon>
        <taxon>Pterygota</taxon>
        <taxon>Neoptera</taxon>
        <taxon>Endopterygota</taxon>
        <taxon>Coleoptera</taxon>
        <taxon>Polyphaga</taxon>
        <taxon>Elateriformia</taxon>
        <taxon>Buprestoidea</taxon>
        <taxon>Buprestidae</taxon>
        <taxon>Agrilinae</taxon>
        <taxon>Agrilus</taxon>
    </lineage>
</organism>
<dbReference type="PROSITE" id="PS50158">
    <property type="entry name" value="ZF_CCHC"/>
    <property type="match status" value="2"/>
</dbReference>
<dbReference type="InterPro" id="IPR001878">
    <property type="entry name" value="Znf_CCHC"/>
</dbReference>
<evidence type="ECO:0000256" key="1">
    <source>
        <dbReference type="ARBA" id="ARBA00022723"/>
    </source>
</evidence>
<dbReference type="InParanoid" id="A0A1W4X2B9"/>
<gene>
    <name evidence="9" type="primary">LOC108740421</name>
</gene>
<dbReference type="PANTHER" id="PTHR46242:SF1">
    <property type="entry name" value="ZINC FINGER CCHC DOMAIN-CONTAINING PROTEIN 9"/>
    <property type="match status" value="1"/>
</dbReference>
<evidence type="ECO:0000259" key="7">
    <source>
        <dbReference type="PROSITE" id="PS50158"/>
    </source>
</evidence>
<dbReference type="InterPro" id="IPR042246">
    <property type="entry name" value="ZCCHC9"/>
</dbReference>
<feature type="compositionally biased region" description="Polar residues" evidence="6">
    <location>
        <begin position="1"/>
        <end position="13"/>
    </location>
</feature>
<dbReference type="OrthoDB" id="3863715at2759"/>
<dbReference type="KEGG" id="apln:108740421"/>
<keyword evidence="4" id="KW-0862">Zinc</keyword>
<feature type="domain" description="CCHC-type" evidence="7">
    <location>
        <begin position="392"/>
        <end position="407"/>
    </location>
</feature>
<sequence>MTRFTRAQGSKASNIREPEESTPWHIIKLQLEEKKHDKFEDNTEGYSYKNYLEDNSEEPPTKWVDFSDEESGAQEKKVDIKNHRNKINNKHKKLINIDAQIEKSEALEWDSSKKLFQNKKQMAKLTIQQGNTTKLEYVENNSKEDVKRSKKHKYQAGKEEGQETEQPGTENISSRKKTKKNKEIKAENKVVEEEIVSISKIESKNNRLYKNNENGLKKKQNKLRKSDKKEENKKMFHGKKLKQNERNDKFENKRTFKNGKEKNRRKPRLEECVIGGKNVMLMYIDGFPVKKEDGEKLIQLRKDLISKGVPRSEIEKAMKLERRRAEKALAREKKKLCFNCRRSGHVLSECPNISMDMTETTATGICFKCGSTEHTHFECRVVKNDSYKFAQCFICKEQGHISRQCPDNPKGLYPQGGGCNICGDVTHLKKDCPAYVTQQQENKLVVNTINDGNIENIGHNFNLKNTKNIKKQKIVKF</sequence>